<proteinExistence type="inferred from homology"/>
<reference evidence="4 5" key="1">
    <citation type="submission" date="2018-10" db="EMBL/GenBank/DDBJ databases">
        <title>Phylogenomics of Brevibacillus.</title>
        <authorList>
            <person name="Dunlap C."/>
        </authorList>
    </citation>
    <scope>NUCLEOTIDE SEQUENCE [LARGE SCALE GENOMIC DNA]</scope>
    <source>
        <strain evidence="4 5">JCM 12215</strain>
    </source>
</reference>
<dbReference type="Gene3D" id="3.40.50.300">
    <property type="entry name" value="P-loop containing nucleotide triphosphate hydrolases"/>
    <property type="match status" value="1"/>
</dbReference>
<evidence type="ECO:0000313" key="5">
    <source>
        <dbReference type="Proteomes" id="UP000282028"/>
    </source>
</evidence>
<accession>A0A3M8CEW9</accession>
<evidence type="ECO:0000313" key="4">
    <source>
        <dbReference type="EMBL" id="RNB74139.1"/>
    </source>
</evidence>
<dbReference type="Pfam" id="PF00437">
    <property type="entry name" value="T2SSE"/>
    <property type="match status" value="1"/>
</dbReference>
<keyword evidence="5" id="KW-1185">Reference proteome</keyword>
<dbReference type="InterPro" id="IPR003593">
    <property type="entry name" value="AAA+_ATPase"/>
</dbReference>
<evidence type="ECO:0000256" key="2">
    <source>
        <dbReference type="SAM" id="MobiDB-lite"/>
    </source>
</evidence>
<sequence length="458" mass="51775">MALFRRKEENHVQPEETARSLATPPYHNPYIDELADHYKARLLRETNLDRLTSLAPGEMRLAIERMVSQYMSEEKVVIPRNEKEMLLTRLINESVGLGPLEPLLADPEITEISINGHKEVYIEKSGRLERTDLKFRDEEHLRHIVDRIVAPLGRRIDESSPMVDARLKDGSRVNAVIPPVSLNGTLVSIRKFRKEPFAMKDLMKFHSFDEKMAFFLEAVVQAKMNVLISGGTGSGKTTLLNAVSKAIPVFERVITIEDSAELKLDRPNCVGLEARPPNMEGKGEITIRHLVRNSLRMRPDRIIVGEVRGAEAFDMLQAMNTGHEGSLTTVHANTPQDAFNRLEGMVIMAGMELPSSVIREYIVSALDFIVQVTRLSDGTRKMISISEVYTGADKQIEVNEIFRFQRIGIGKDGEVLGYFTPTGIIPRCLERLKTFGIEIDETLFQSAEVKRREHLHPV</sequence>
<dbReference type="SUPFAM" id="SSF52540">
    <property type="entry name" value="P-loop containing nucleoside triphosphate hydrolases"/>
    <property type="match status" value="1"/>
</dbReference>
<protein>
    <submittedName>
        <fullName evidence="4">CpaF family protein</fullName>
    </submittedName>
</protein>
<evidence type="ECO:0000256" key="1">
    <source>
        <dbReference type="ARBA" id="ARBA00006611"/>
    </source>
</evidence>
<gene>
    <name evidence="4" type="ORF">EDM52_10770</name>
</gene>
<name>A0A3M8CEW9_9BACL</name>
<organism evidence="4 5">
    <name type="scientific">Brevibacillus invocatus</name>
    <dbReference type="NCBI Taxonomy" id="173959"/>
    <lineage>
        <taxon>Bacteria</taxon>
        <taxon>Bacillati</taxon>
        <taxon>Bacillota</taxon>
        <taxon>Bacilli</taxon>
        <taxon>Bacillales</taxon>
        <taxon>Paenibacillaceae</taxon>
        <taxon>Brevibacillus</taxon>
    </lineage>
</organism>
<evidence type="ECO:0000259" key="3">
    <source>
        <dbReference type="SMART" id="SM00382"/>
    </source>
</evidence>
<dbReference type="EMBL" id="RHHR01000015">
    <property type="protein sequence ID" value="RNB74139.1"/>
    <property type="molecule type" value="Genomic_DNA"/>
</dbReference>
<dbReference type="Gene3D" id="3.30.450.380">
    <property type="match status" value="1"/>
</dbReference>
<dbReference type="RefSeq" id="WP_122909000.1">
    <property type="nucleotide sequence ID" value="NZ_CBCSBE010000003.1"/>
</dbReference>
<comment type="similarity">
    <text evidence="1">Belongs to the GSP E family.</text>
</comment>
<dbReference type="InterPro" id="IPR001482">
    <property type="entry name" value="T2SS/T4SS_dom"/>
</dbReference>
<dbReference type="Proteomes" id="UP000282028">
    <property type="component" value="Unassembled WGS sequence"/>
</dbReference>
<feature type="compositionally biased region" description="Basic and acidic residues" evidence="2">
    <location>
        <begin position="1"/>
        <end position="18"/>
    </location>
</feature>
<dbReference type="PANTHER" id="PTHR30486">
    <property type="entry name" value="TWITCHING MOTILITY PROTEIN PILT"/>
    <property type="match status" value="1"/>
</dbReference>
<comment type="caution">
    <text evidence="4">The sequence shown here is derived from an EMBL/GenBank/DDBJ whole genome shotgun (WGS) entry which is preliminary data.</text>
</comment>
<dbReference type="InterPro" id="IPR050921">
    <property type="entry name" value="T4SS_GSP_E_ATPase"/>
</dbReference>
<dbReference type="OrthoDB" id="9810761at2"/>
<dbReference type="InterPro" id="IPR027417">
    <property type="entry name" value="P-loop_NTPase"/>
</dbReference>
<dbReference type="CDD" id="cd01130">
    <property type="entry name" value="VirB11-like_ATPase"/>
    <property type="match status" value="1"/>
</dbReference>
<dbReference type="AlphaFoldDB" id="A0A3M8CEW9"/>
<feature type="region of interest" description="Disordered" evidence="2">
    <location>
        <begin position="1"/>
        <end position="25"/>
    </location>
</feature>
<feature type="domain" description="AAA+ ATPase" evidence="3">
    <location>
        <begin position="222"/>
        <end position="376"/>
    </location>
</feature>
<dbReference type="SMART" id="SM00382">
    <property type="entry name" value="AAA"/>
    <property type="match status" value="1"/>
</dbReference>
<dbReference type="GO" id="GO:0016887">
    <property type="term" value="F:ATP hydrolysis activity"/>
    <property type="evidence" value="ECO:0007669"/>
    <property type="project" value="InterPro"/>
</dbReference>
<dbReference type="PANTHER" id="PTHR30486:SF15">
    <property type="entry name" value="TYPE II_IV SECRETION SYSTEM ATPASE"/>
    <property type="match status" value="1"/>
</dbReference>